<keyword evidence="7" id="KW-0067">ATP-binding</keyword>
<evidence type="ECO:0000256" key="8">
    <source>
        <dbReference type="ARBA" id="ARBA00023012"/>
    </source>
</evidence>
<evidence type="ECO:0000256" key="1">
    <source>
        <dbReference type="ARBA" id="ARBA00000085"/>
    </source>
</evidence>
<dbReference type="GO" id="GO:0005524">
    <property type="term" value="F:ATP binding"/>
    <property type="evidence" value="ECO:0007669"/>
    <property type="project" value="UniProtKB-KW"/>
</dbReference>
<dbReference type="InterPro" id="IPR050482">
    <property type="entry name" value="Sensor_HK_TwoCompSys"/>
</dbReference>
<organism evidence="11 12">
    <name type="scientific">Mucilaginibacter xinganensis</name>
    <dbReference type="NCBI Taxonomy" id="1234841"/>
    <lineage>
        <taxon>Bacteria</taxon>
        <taxon>Pseudomonadati</taxon>
        <taxon>Bacteroidota</taxon>
        <taxon>Sphingobacteriia</taxon>
        <taxon>Sphingobacteriales</taxon>
        <taxon>Sphingobacteriaceae</taxon>
        <taxon>Mucilaginibacter</taxon>
    </lineage>
</organism>
<dbReference type="InterPro" id="IPR003594">
    <property type="entry name" value="HATPase_dom"/>
</dbReference>
<dbReference type="EMBL" id="CP022743">
    <property type="protein sequence ID" value="ASU32364.1"/>
    <property type="molecule type" value="Genomic_DNA"/>
</dbReference>
<dbReference type="SUPFAM" id="SSF55874">
    <property type="entry name" value="ATPase domain of HSP90 chaperone/DNA topoisomerase II/histidine kinase"/>
    <property type="match status" value="1"/>
</dbReference>
<dbReference type="GO" id="GO:0000155">
    <property type="term" value="F:phosphorelay sensor kinase activity"/>
    <property type="evidence" value="ECO:0007669"/>
    <property type="project" value="InterPro"/>
</dbReference>
<keyword evidence="3" id="KW-0597">Phosphoprotein</keyword>
<gene>
    <name evidence="11" type="ORF">MuYL_0461</name>
</gene>
<evidence type="ECO:0000256" key="2">
    <source>
        <dbReference type="ARBA" id="ARBA00012438"/>
    </source>
</evidence>
<dbReference type="GO" id="GO:0016020">
    <property type="term" value="C:membrane"/>
    <property type="evidence" value="ECO:0007669"/>
    <property type="project" value="InterPro"/>
</dbReference>
<keyword evidence="9" id="KW-0812">Transmembrane</keyword>
<sequence length="278" mass="31452">MVNGVPNSSELYVVLISATVFFVFLSGFIIYFVILYQRRQDQNRSERDVMQANFRQEFLKARLEMQEQTFAHVSRELHDNVNQVLSFVKLNLAMITDVDSEQRTRINENRDLIAQVITDLRDLSKSLSFEHITKLGLVKTIENEVNKLNKSGIIEADISVQGTIYPLGEQSELVLFRIFQEAMNNAIKYSGAEHLKISLQYSPEMFNLRVDDDGVGFLMNSLDHNTGSGLINIENRANVIGAVATITSSPGDGCRINVSLNLLQQRIYTDGKHPDSFS</sequence>
<evidence type="ECO:0000259" key="10">
    <source>
        <dbReference type="PROSITE" id="PS50109"/>
    </source>
</evidence>
<keyword evidence="5" id="KW-0547">Nucleotide-binding</keyword>
<evidence type="ECO:0000256" key="7">
    <source>
        <dbReference type="ARBA" id="ARBA00022840"/>
    </source>
</evidence>
<dbReference type="GO" id="GO:0046983">
    <property type="term" value="F:protein dimerization activity"/>
    <property type="evidence" value="ECO:0007669"/>
    <property type="project" value="InterPro"/>
</dbReference>
<dbReference type="EC" id="2.7.13.3" evidence="2"/>
<dbReference type="OrthoDB" id="5401121at2"/>
<comment type="catalytic activity">
    <reaction evidence="1">
        <text>ATP + protein L-histidine = ADP + protein N-phospho-L-histidine.</text>
        <dbReference type="EC" id="2.7.13.3"/>
    </reaction>
</comment>
<keyword evidence="4" id="KW-0808">Transferase</keyword>
<dbReference type="KEGG" id="muc:MuYL_0461"/>
<accession>A0A223NRN2</accession>
<dbReference type="Gene3D" id="3.30.565.10">
    <property type="entry name" value="Histidine kinase-like ATPase, C-terminal domain"/>
    <property type="match status" value="1"/>
</dbReference>
<evidence type="ECO:0000256" key="5">
    <source>
        <dbReference type="ARBA" id="ARBA00022741"/>
    </source>
</evidence>
<dbReference type="PANTHER" id="PTHR24421:SF10">
    <property type="entry name" value="NITRATE_NITRITE SENSOR PROTEIN NARQ"/>
    <property type="match status" value="1"/>
</dbReference>
<evidence type="ECO:0000313" key="11">
    <source>
        <dbReference type="EMBL" id="ASU32364.1"/>
    </source>
</evidence>
<evidence type="ECO:0000256" key="3">
    <source>
        <dbReference type="ARBA" id="ARBA00022553"/>
    </source>
</evidence>
<proteinExistence type="predicted"/>
<dbReference type="InterPro" id="IPR005467">
    <property type="entry name" value="His_kinase_dom"/>
</dbReference>
<keyword evidence="6" id="KW-0418">Kinase</keyword>
<keyword evidence="12" id="KW-1185">Reference proteome</keyword>
<dbReference type="AlphaFoldDB" id="A0A223NRN2"/>
<protein>
    <recommendedName>
        <fullName evidence="2">histidine kinase</fullName>
        <ecNumber evidence="2">2.7.13.3</ecNumber>
    </recommendedName>
</protein>
<reference evidence="11 12" key="1">
    <citation type="submission" date="2017-08" db="EMBL/GenBank/DDBJ databases">
        <title>Complete genome sequence of Mucilaginibacter sp. strain BJC16-A31.</title>
        <authorList>
            <consortium name="Henan University of Science and Technology"/>
            <person name="You X."/>
        </authorList>
    </citation>
    <scope>NUCLEOTIDE SEQUENCE [LARGE SCALE GENOMIC DNA]</scope>
    <source>
        <strain evidence="11 12">BJC16-A31</strain>
    </source>
</reference>
<evidence type="ECO:0000256" key="6">
    <source>
        <dbReference type="ARBA" id="ARBA00022777"/>
    </source>
</evidence>
<dbReference type="RefSeq" id="WP_094568968.1">
    <property type="nucleotide sequence ID" value="NZ_CP022743.1"/>
</dbReference>
<evidence type="ECO:0000256" key="4">
    <source>
        <dbReference type="ARBA" id="ARBA00022679"/>
    </source>
</evidence>
<dbReference type="CDD" id="cd16917">
    <property type="entry name" value="HATPase_UhpB-NarQ-NarX-like"/>
    <property type="match status" value="1"/>
</dbReference>
<keyword evidence="8" id="KW-0902">Two-component regulatory system</keyword>
<dbReference type="InterPro" id="IPR011712">
    <property type="entry name" value="Sig_transdc_His_kin_sub3_dim/P"/>
</dbReference>
<name>A0A223NRN2_9SPHI</name>
<evidence type="ECO:0000313" key="12">
    <source>
        <dbReference type="Proteomes" id="UP000215002"/>
    </source>
</evidence>
<keyword evidence="9" id="KW-1133">Transmembrane helix</keyword>
<dbReference type="PROSITE" id="PS50109">
    <property type="entry name" value="HIS_KIN"/>
    <property type="match status" value="1"/>
</dbReference>
<feature type="transmembrane region" description="Helical" evidence="9">
    <location>
        <begin position="12"/>
        <end position="36"/>
    </location>
</feature>
<dbReference type="Pfam" id="PF02518">
    <property type="entry name" value="HATPase_c"/>
    <property type="match status" value="1"/>
</dbReference>
<dbReference type="Proteomes" id="UP000215002">
    <property type="component" value="Chromosome"/>
</dbReference>
<dbReference type="Pfam" id="PF07730">
    <property type="entry name" value="HisKA_3"/>
    <property type="match status" value="1"/>
</dbReference>
<dbReference type="InterPro" id="IPR036890">
    <property type="entry name" value="HATPase_C_sf"/>
</dbReference>
<feature type="domain" description="Histidine kinase" evidence="10">
    <location>
        <begin position="72"/>
        <end position="264"/>
    </location>
</feature>
<evidence type="ECO:0000256" key="9">
    <source>
        <dbReference type="SAM" id="Phobius"/>
    </source>
</evidence>
<keyword evidence="9" id="KW-0472">Membrane</keyword>
<dbReference type="PANTHER" id="PTHR24421">
    <property type="entry name" value="NITRATE/NITRITE SENSOR PROTEIN NARX-RELATED"/>
    <property type="match status" value="1"/>
</dbReference>